<evidence type="ECO:0000256" key="6">
    <source>
        <dbReference type="ARBA" id="ARBA00023002"/>
    </source>
</evidence>
<dbReference type="PANTHER" id="PTHR23023">
    <property type="entry name" value="DIMETHYLANILINE MONOOXYGENASE"/>
    <property type="match status" value="1"/>
</dbReference>
<gene>
    <name evidence="7" type="ORF">Val02_67100</name>
</gene>
<dbReference type="SUPFAM" id="SSF51905">
    <property type="entry name" value="FAD/NAD(P)-binding domain"/>
    <property type="match status" value="2"/>
</dbReference>
<keyword evidence="4" id="KW-0274">FAD</keyword>
<dbReference type="InterPro" id="IPR020946">
    <property type="entry name" value="Flavin_mOase-like"/>
</dbReference>
<comment type="similarity">
    <text evidence="2">Belongs to the FAD-binding monooxygenase family.</text>
</comment>
<keyword evidence="6" id="KW-0560">Oxidoreductase</keyword>
<keyword evidence="8" id="KW-1185">Reference proteome</keyword>
<proteinExistence type="inferred from homology"/>
<keyword evidence="3" id="KW-0285">Flavoprotein</keyword>
<comment type="similarity">
    <text evidence="1">Belongs to the FMO family.</text>
</comment>
<evidence type="ECO:0000256" key="4">
    <source>
        <dbReference type="ARBA" id="ARBA00022827"/>
    </source>
</evidence>
<dbReference type="PRINTS" id="PR00370">
    <property type="entry name" value="FMOXYGENASE"/>
</dbReference>
<evidence type="ECO:0000313" key="8">
    <source>
        <dbReference type="Proteomes" id="UP000619260"/>
    </source>
</evidence>
<organism evidence="7 8">
    <name type="scientific">Virgisporangium aliadipatigenens</name>
    <dbReference type="NCBI Taxonomy" id="741659"/>
    <lineage>
        <taxon>Bacteria</taxon>
        <taxon>Bacillati</taxon>
        <taxon>Actinomycetota</taxon>
        <taxon>Actinomycetes</taxon>
        <taxon>Micromonosporales</taxon>
        <taxon>Micromonosporaceae</taxon>
        <taxon>Virgisporangium</taxon>
    </lineage>
</organism>
<dbReference type="Pfam" id="PF00743">
    <property type="entry name" value="FMO-like"/>
    <property type="match status" value="1"/>
</dbReference>
<dbReference type="InterPro" id="IPR000960">
    <property type="entry name" value="Flavin_mOase"/>
</dbReference>
<dbReference type="Proteomes" id="UP000619260">
    <property type="component" value="Unassembled WGS sequence"/>
</dbReference>
<comment type="caution">
    <text evidence="7">The sequence shown here is derived from an EMBL/GenBank/DDBJ whole genome shotgun (WGS) entry which is preliminary data.</text>
</comment>
<evidence type="ECO:0000256" key="2">
    <source>
        <dbReference type="ARBA" id="ARBA00010139"/>
    </source>
</evidence>
<evidence type="ECO:0000256" key="1">
    <source>
        <dbReference type="ARBA" id="ARBA00009183"/>
    </source>
</evidence>
<reference evidence="7" key="1">
    <citation type="submission" date="2021-01" db="EMBL/GenBank/DDBJ databases">
        <title>Whole genome shotgun sequence of Virgisporangium aliadipatigenens NBRC 105644.</title>
        <authorList>
            <person name="Komaki H."/>
            <person name="Tamura T."/>
        </authorList>
    </citation>
    <scope>NUCLEOTIDE SEQUENCE</scope>
    <source>
        <strain evidence="7">NBRC 105644</strain>
    </source>
</reference>
<dbReference type="RefSeq" id="WP_203903276.1">
    <property type="nucleotide sequence ID" value="NZ_BOPF01000031.1"/>
</dbReference>
<accession>A0A8J4DTJ2</accession>
<name>A0A8J4DTJ2_9ACTN</name>
<dbReference type="GO" id="GO:0050660">
    <property type="term" value="F:flavin adenine dinucleotide binding"/>
    <property type="evidence" value="ECO:0007669"/>
    <property type="project" value="InterPro"/>
</dbReference>
<dbReference type="Gene3D" id="3.50.50.60">
    <property type="entry name" value="FAD/NAD(P)-binding domain"/>
    <property type="match status" value="1"/>
</dbReference>
<dbReference type="EMBL" id="BOPF01000031">
    <property type="protein sequence ID" value="GIJ49824.1"/>
    <property type="molecule type" value="Genomic_DNA"/>
</dbReference>
<evidence type="ECO:0000313" key="7">
    <source>
        <dbReference type="EMBL" id="GIJ49824.1"/>
    </source>
</evidence>
<dbReference type="PIRSF" id="PIRSF000332">
    <property type="entry name" value="FMO"/>
    <property type="match status" value="1"/>
</dbReference>
<dbReference type="GO" id="GO:0050661">
    <property type="term" value="F:NADP binding"/>
    <property type="evidence" value="ECO:0007669"/>
    <property type="project" value="InterPro"/>
</dbReference>
<dbReference type="GO" id="GO:0004499">
    <property type="term" value="F:N,N-dimethylaniline monooxygenase activity"/>
    <property type="evidence" value="ECO:0007669"/>
    <property type="project" value="InterPro"/>
</dbReference>
<keyword evidence="7" id="KW-0503">Monooxygenase</keyword>
<dbReference type="InterPro" id="IPR050346">
    <property type="entry name" value="FMO-like"/>
</dbReference>
<dbReference type="InterPro" id="IPR036188">
    <property type="entry name" value="FAD/NAD-bd_sf"/>
</dbReference>
<keyword evidence="5" id="KW-0521">NADP</keyword>
<evidence type="ECO:0000256" key="3">
    <source>
        <dbReference type="ARBA" id="ARBA00022630"/>
    </source>
</evidence>
<protein>
    <submittedName>
        <fullName evidence="7">Monooxygenase</fullName>
    </submittedName>
</protein>
<sequence>MPQQAVPVADRHGAVCVIGAGGTGLAAIKNLRQYGFDVDCYERETGVGGAWNWRHQHSPVYSSTHLISSRPLTQFPDFPMPDDWPDYPHHSQLLAYFERYADHFALREHVWFGTEVVSLKPVSDEPGTAWDVTVRGARGGAPKTLRYAAVVACNGHNWVPRAPMFDGLDEFRGNVLHASAYKDPAQLRGKKVLVVGGGNTGCDIAVEAAQQAARCWHSTRRGYWYAPKFAFGRPADQVDAGVRGLPLWLRQRAQQRVLTRTVGDLTRLGLPKPDHKILETHPIVNSLLPYYVGHGEITPVPDVKRFEYDRVVFTDGRTAEPDVVILATGYTPRFEFVAPELIGADEEGRPHLRWQLMSRSHPTLAVAGLLQPDSGLFPLAHWQTVLFAAWLRALHTTPDPAIAWWERQRSADGRRYVDTKLKDSPRHWFEVSYRTYLKTLQKALVELDGVRT</sequence>
<dbReference type="AlphaFoldDB" id="A0A8J4DTJ2"/>
<evidence type="ECO:0000256" key="5">
    <source>
        <dbReference type="ARBA" id="ARBA00022857"/>
    </source>
</evidence>